<evidence type="ECO:0000256" key="8">
    <source>
        <dbReference type="SAM" id="Phobius"/>
    </source>
</evidence>
<dbReference type="GO" id="GO:0016020">
    <property type="term" value="C:membrane"/>
    <property type="evidence" value="ECO:0007669"/>
    <property type="project" value="UniProtKB-SubCell"/>
</dbReference>
<feature type="transmembrane region" description="Helical" evidence="8">
    <location>
        <begin position="276"/>
        <end position="295"/>
    </location>
</feature>
<dbReference type="Pfam" id="PF00001">
    <property type="entry name" value="7tm_1"/>
    <property type="match status" value="1"/>
</dbReference>
<gene>
    <name evidence="11" type="ORF">OKA104_LOCUS38989</name>
    <name evidence="10" type="ORF">VCS650_LOCUS37497</name>
</gene>
<dbReference type="Proteomes" id="UP000663891">
    <property type="component" value="Unassembled WGS sequence"/>
</dbReference>
<comment type="caution">
    <text evidence="10">The sequence shown here is derived from an EMBL/GenBank/DDBJ whole genome shotgun (WGS) entry which is preliminary data.</text>
</comment>
<evidence type="ECO:0000313" key="11">
    <source>
        <dbReference type="EMBL" id="CAF4164833.1"/>
    </source>
</evidence>
<evidence type="ECO:0000256" key="1">
    <source>
        <dbReference type="ARBA" id="ARBA00004141"/>
    </source>
</evidence>
<evidence type="ECO:0000313" key="12">
    <source>
        <dbReference type="Proteomes" id="UP000663891"/>
    </source>
</evidence>
<evidence type="ECO:0000256" key="6">
    <source>
        <dbReference type="ARBA" id="ARBA00023170"/>
    </source>
</evidence>
<dbReference type="InterPro" id="IPR017452">
    <property type="entry name" value="GPCR_Rhodpsn_7TM"/>
</dbReference>
<dbReference type="AlphaFoldDB" id="A0A815LYV8"/>
<keyword evidence="4" id="KW-0297">G-protein coupled receptor</keyword>
<dbReference type="OrthoDB" id="9991959at2759"/>
<dbReference type="PROSITE" id="PS50262">
    <property type="entry name" value="G_PROTEIN_RECEP_F1_2"/>
    <property type="match status" value="1"/>
</dbReference>
<feature type="transmembrane region" description="Helical" evidence="8">
    <location>
        <begin position="20"/>
        <end position="44"/>
    </location>
</feature>
<proteinExistence type="predicted"/>
<dbReference type="Proteomes" id="UP000663881">
    <property type="component" value="Unassembled WGS sequence"/>
</dbReference>
<name>A0A815LYV8_9BILA</name>
<keyword evidence="2 8" id="KW-0812">Transmembrane</keyword>
<dbReference type="PANTHER" id="PTHR24240">
    <property type="entry name" value="OPSIN"/>
    <property type="match status" value="1"/>
</dbReference>
<sequence>MNSSSMEQLDDSKVNLHRAKFFILLLLQIPSVMLYLLIFTFFGMHRSLLKTPKNKALLVLLIINFLEASCDLPNTIHFYHLGRVSPATSAYCTWWTFFEYTLSVSSEFLMAIISIQRHILVFNNSILQIRIKRYLWHHLPLLLGVAYPTLLYLGLVVIYPCDGTQWDYTSVLCGLSNCYLENSSLLATLDWALDNGMPIIIIVVANAALVIRVICYKRRAQQATPWQKQRRMTIQLLTISSIYFIAWIPNTIIAVIQEIIDSSFVAEIQANYFFDLLYLVCLLMPWVCIMMLPELKKWMWKLFRPHQSTQNIVVPLNITVLPMKTR</sequence>
<dbReference type="InterPro" id="IPR000276">
    <property type="entry name" value="GPCR_Rhodpsn"/>
</dbReference>
<dbReference type="Gene3D" id="1.20.1070.10">
    <property type="entry name" value="Rhodopsin 7-helix transmembrane proteins"/>
    <property type="match status" value="1"/>
</dbReference>
<feature type="transmembrane region" description="Helical" evidence="8">
    <location>
        <begin position="236"/>
        <end position="256"/>
    </location>
</feature>
<accession>A0A815LYV8</accession>
<dbReference type="InterPro" id="IPR050125">
    <property type="entry name" value="GPCR_opsins"/>
</dbReference>
<evidence type="ECO:0000256" key="4">
    <source>
        <dbReference type="ARBA" id="ARBA00023040"/>
    </source>
</evidence>
<organism evidence="10 12">
    <name type="scientific">Adineta steineri</name>
    <dbReference type="NCBI Taxonomy" id="433720"/>
    <lineage>
        <taxon>Eukaryota</taxon>
        <taxon>Metazoa</taxon>
        <taxon>Spiralia</taxon>
        <taxon>Gnathifera</taxon>
        <taxon>Rotifera</taxon>
        <taxon>Eurotatoria</taxon>
        <taxon>Bdelloidea</taxon>
        <taxon>Adinetida</taxon>
        <taxon>Adinetidae</taxon>
        <taxon>Adineta</taxon>
    </lineage>
</organism>
<dbReference type="SUPFAM" id="SSF81321">
    <property type="entry name" value="Family A G protein-coupled receptor-like"/>
    <property type="match status" value="1"/>
</dbReference>
<evidence type="ECO:0000256" key="3">
    <source>
        <dbReference type="ARBA" id="ARBA00022989"/>
    </source>
</evidence>
<evidence type="ECO:0000256" key="7">
    <source>
        <dbReference type="ARBA" id="ARBA00023224"/>
    </source>
</evidence>
<protein>
    <recommendedName>
        <fullName evidence="9">G-protein coupled receptors family 1 profile domain-containing protein</fullName>
    </recommendedName>
</protein>
<evidence type="ECO:0000256" key="5">
    <source>
        <dbReference type="ARBA" id="ARBA00023136"/>
    </source>
</evidence>
<dbReference type="EMBL" id="CAJNON010001018">
    <property type="protein sequence ID" value="CAF1417285.1"/>
    <property type="molecule type" value="Genomic_DNA"/>
</dbReference>
<comment type="subcellular location">
    <subcellularLocation>
        <location evidence="1">Membrane</location>
        <topology evidence="1">Multi-pass membrane protein</topology>
    </subcellularLocation>
</comment>
<reference evidence="10" key="1">
    <citation type="submission" date="2021-02" db="EMBL/GenBank/DDBJ databases">
        <authorList>
            <person name="Nowell W R."/>
        </authorList>
    </citation>
    <scope>NUCLEOTIDE SEQUENCE</scope>
</reference>
<dbReference type="EMBL" id="CAJOAY010007366">
    <property type="protein sequence ID" value="CAF4164833.1"/>
    <property type="molecule type" value="Genomic_DNA"/>
</dbReference>
<evidence type="ECO:0000259" key="9">
    <source>
        <dbReference type="PROSITE" id="PS50262"/>
    </source>
</evidence>
<feature type="transmembrane region" description="Helical" evidence="8">
    <location>
        <begin position="134"/>
        <end position="159"/>
    </location>
</feature>
<feature type="domain" description="G-protein coupled receptors family 1 profile" evidence="9">
    <location>
        <begin position="34"/>
        <end position="296"/>
    </location>
</feature>
<keyword evidence="6" id="KW-0675">Receptor</keyword>
<keyword evidence="5 8" id="KW-0472">Membrane</keyword>
<evidence type="ECO:0000256" key="2">
    <source>
        <dbReference type="ARBA" id="ARBA00022692"/>
    </source>
</evidence>
<feature type="transmembrane region" description="Helical" evidence="8">
    <location>
        <begin position="94"/>
        <end position="113"/>
    </location>
</feature>
<keyword evidence="7" id="KW-0807">Transducer</keyword>
<feature type="transmembrane region" description="Helical" evidence="8">
    <location>
        <begin position="196"/>
        <end position="215"/>
    </location>
</feature>
<dbReference type="CDD" id="cd00637">
    <property type="entry name" value="7tm_classA_rhodopsin-like"/>
    <property type="match status" value="1"/>
</dbReference>
<evidence type="ECO:0000313" key="10">
    <source>
        <dbReference type="EMBL" id="CAF1417285.1"/>
    </source>
</evidence>
<dbReference type="GO" id="GO:0004930">
    <property type="term" value="F:G protein-coupled receptor activity"/>
    <property type="evidence" value="ECO:0007669"/>
    <property type="project" value="UniProtKB-KW"/>
</dbReference>
<keyword evidence="3 8" id="KW-1133">Transmembrane helix</keyword>